<reference evidence="1 2" key="1">
    <citation type="submission" date="2017-03" db="EMBL/GenBank/DDBJ databases">
        <title>Draft genome sequence of Streptomyces scabrisporus NF3, endophyte isolated from Amphipterygium adstringens.</title>
        <authorList>
            <person name="Vazquez M."/>
            <person name="Ceapa C.D."/>
            <person name="Rodriguez Luna D."/>
            <person name="Sanchez Esquivel S."/>
        </authorList>
    </citation>
    <scope>NUCLEOTIDE SEQUENCE [LARGE SCALE GENOMIC DNA]</scope>
    <source>
        <strain evidence="1 2">NF3</strain>
    </source>
</reference>
<organism evidence="1 2">
    <name type="scientific">Embleya scabrispora</name>
    <dbReference type="NCBI Taxonomy" id="159449"/>
    <lineage>
        <taxon>Bacteria</taxon>
        <taxon>Bacillati</taxon>
        <taxon>Actinomycetota</taxon>
        <taxon>Actinomycetes</taxon>
        <taxon>Kitasatosporales</taxon>
        <taxon>Streptomycetaceae</taxon>
        <taxon>Embleya</taxon>
    </lineage>
</organism>
<proteinExistence type="predicted"/>
<protein>
    <submittedName>
        <fullName evidence="1">Uncharacterized protein</fullName>
    </submittedName>
</protein>
<evidence type="ECO:0000313" key="1">
    <source>
        <dbReference type="EMBL" id="OPC83667.1"/>
    </source>
</evidence>
<accession>A0A1T3P3J5</accession>
<comment type="caution">
    <text evidence="1">The sequence shown here is derived from an EMBL/GenBank/DDBJ whole genome shotgun (WGS) entry which is preliminary data.</text>
</comment>
<dbReference type="EMBL" id="MWQN01000001">
    <property type="protein sequence ID" value="OPC83667.1"/>
    <property type="molecule type" value="Genomic_DNA"/>
</dbReference>
<evidence type="ECO:0000313" key="2">
    <source>
        <dbReference type="Proteomes" id="UP000190037"/>
    </source>
</evidence>
<dbReference type="STRING" id="159449.B4N89_24420"/>
<dbReference type="Proteomes" id="UP000190037">
    <property type="component" value="Unassembled WGS sequence"/>
</dbReference>
<sequence length="192" mass="20519">MGGVGHHRQAIRHGVDTAHDLTRYLRRDTPELISVFGALLLRAAWAASEIDHADTVAALLTDAEHAAAMLGVDGNREWTAFGPTNVGVHRVSLALTLGNAGHAVEAARGVDVTGLEVAERRAVFWLDVARALAACGHTEKAGIALLTAEEQAPEEIHSRTAARNLTGQLVRCDEYGRLPELRSPAVRSGVSW</sequence>
<keyword evidence="2" id="KW-1185">Reference proteome</keyword>
<gene>
    <name evidence="1" type="ORF">B4N89_24420</name>
</gene>
<dbReference type="AlphaFoldDB" id="A0A1T3P3J5"/>
<name>A0A1T3P3J5_9ACTN</name>